<evidence type="ECO:0000256" key="7">
    <source>
        <dbReference type="ARBA" id="ARBA00023239"/>
    </source>
</evidence>
<comment type="pathway">
    <text evidence="2 8">Amino-acid biosynthesis; L-tryptophan biosynthesis; L-tryptophan from chorismate: step 4/5.</text>
</comment>
<dbReference type="InterPro" id="IPR011060">
    <property type="entry name" value="RibuloseP-bd_barrel"/>
</dbReference>
<keyword evidence="4 8" id="KW-0210">Decarboxylase</keyword>
<keyword evidence="5 8" id="KW-0822">Tryptophan biosynthesis</keyword>
<dbReference type="Proteomes" id="UP001623592">
    <property type="component" value="Unassembled WGS sequence"/>
</dbReference>
<dbReference type="InterPro" id="IPR013785">
    <property type="entry name" value="Aldolase_TIM"/>
</dbReference>
<keyword evidence="11" id="KW-1185">Reference proteome</keyword>
<dbReference type="EC" id="4.1.1.48" evidence="8"/>
<comment type="caution">
    <text evidence="10">The sequence shown here is derived from an EMBL/GenBank/DDBJ whole genome shotgun (WGS) entry which is preliminary data.</text>
</comment>
<dbReference type="PROSITE" id="PS00614">
    <property type="entry name" value="IGPS"/>
    <property type="match status" value="1"/>
</dbReference>
<evidence type="ECO:0000256" key="8">
    <source>
        <dbReference type="HAMAP-Rule" id="MF_00134"/>
    </source>
</evidence>
<sequence length="261" mass="29635">MILDEIVANKLKQLKEEKSIINEEKMQQLAYECDKPIRNFKAAINKEKISIIAEIKKASPSKGIILEEFDPCKIARLYEKIDINAISVLTERKYFLGKDEYINKVKEISTKPVLRKDFIVDKYQLYQARAIGADAVLLIAAVLKDKLQDFYKKALELGLHSITEVHNEKDVKLAVEAGCSVIGINNRDLRDFSTDLRTTEKLLKYVPKETVTVSESAIKTAEDIKYVASLGVSAVLIGEAFMRNINKKAYISQFLEEAKKM</sequence>
<comment type="catalytic activity">
    <reaction evidence="1 8">
        <text>1-(2-carboxyphenylamino)-1-deoxy-D-ribulose 5-phosphate + H(+) = (1S,2R)-1-C-(indol-3-yl)glycerol 3-phosphate + CO2 + H2O</text>
        <dbReference type="Rhea" id="RHEA:23476"/>
        <dbReference type="ChEBI" id="CHEBI:15377"/>
        <dbReference type="ChEBI" id="CHEBI:15378"/>
        <dbReference type="ChEBI" id="CHEBI:16526"/>
        <dbReference type="ChEBI" id="CHEBI:58613"/>
        <dbReference type="ChEBI" id="CHEBI:58866"/>
        <dbReference type="EC" id="4.1.1.48"/>
    </reaction>
</comment>
<feature type="domain" description="Indole-3-glycerol phosphate synthase" evidence="9">
    <location>
        <begin position="3"/>
        <end position="253"/>
    </location>
</feature>
<keyword evidence="7 8" id="KW-0456">Lyase</keyword>
<accession>A0ABW8TE51</accession>
<evidence type="ECO:0000256" key="4">
    <source>
        <dbReference type="ARBA" id="ARBA00022793"/>
    </source>
</evidence>
<reference evidence="10 11" key="1">
    <citation type="submission" date="2024-11" db="EMBL/GenBank/DDBJ databases">
        <authorList>
            <person name="Heng Y.C."/>
            <person name="Lim A.C.H."/>
            <person name="Lee J.K.Y."/>
            <person name="Kittelmann S."/>
        </authorList>
    </citation>
    <scope>NUCLEOTIDE SEQUENCE [LARGE SCALE GENOMIC DNA]</scope>
    <source>
        <strain evidence="10 11">WILCCON 0114</strain>
    </source>
</reference>
<protein>
    <recommendedName>
        <fullName evidence="8">Indole-3-glycerol phosphate synthase</fullName>
        <shortName evidence="8">IGPS</shortName>
        <ecNumber evidence="8">4.1.1.48</ecNumber>
    </recommendedName>
</protein>
<dbReference type="InterPro" id="IPR045186">
    <property type="entry name" value="Indole-3-glycerol_P_synth"/>
</dbReference>
<dbReference type="HAMAP" id="MF_00134_B">
    <property type="entry name" value="IGPS_B"/>
    <property type="match status" value="1"/>
</dbReference>
<dbReference type="InterPro" id="IPR001468">
    <property type="entry name" value="Indole-3-GlycerolPSynthase_CS"/>
</dbReference>
<dbReference type="NCBIfam" id="NF001377">
    <property type="entry name" value="PRK00278.2-4"/>
    <property type="match status" value="1"/>
</dbReference>
<dbReference type="PANTHER" id="PTHR22854:SF2">
    <property type="entry name" value="INDOLE-3-GLYCEROL-PHOSPHATE SYNTHASE"/>
    <property type="match status" value="1"/>
</dbReference>
<dbReference type="RefSeq" id="WP_406785885.1">
    <property type="nucleotide sequence ID" value="NZ_JBJIAA010000001.1"/>
</dbReference>
<evidence type="ECO:0000256" key="6">
    <source>
        <dbReference type="ARBA" id="ARBA00023141"/>
    </source>
</evidence>
<keyword evidence="3 8" id="KW-0028">Amino-acid biosynthesis</keyword>
<comment type="similarity">
    <text evidence="8">Belongs to the TrpC family.</text>
</comment>
<organism evidence="10 11">
    <name type="scientific">Clostridium neuense</name>
    <dbReference type="NCBI Taxonomy" id="1728934"/>
    <lineage>
        <taxon>Bacteria</taxon>
        <taxon>Bacillati</taxon>
        <taxon>Bacillota</taxon>
        <taxon>Clostridia</taxon>
        <taxon>Eubacteriales</taxon>
        <taxon>Clostridiaceae</taxon>
        <taxon>Clostridium</taxon>
    </lineage>
</organism>
<dbReference type="SUPFAM" id="SSF51366">
    <property type="entry name" value="Ribulose-phoshate binding barrel"/>
    <property type="match status" value="1"/>
</dbReference>
<evidence type="ECO:0000256" key="5">
    <source>
        <dbReference type="ARBA" id="ARBA00022822"/>
    </source>
</evidence>
<evidence type="ECO:0000256" key="3">
    <source>
        <dbReference type="ARBA" id="ARBA00022605"/>
    </source>
</evidence>
<dbReference type="PANTHER" id="PTHR22854">
    <property type="entry name" value="TRYPTOPHAN BIOSYNTHESIS PROTEIN"/>
    <property type="match status" value="1"/>
</dbReference>
<evidence type="ECO:0000259" key="9">
    <source>
        <dbReference type="Pfam" id="PF00218"/>
    </source>
</evidence>
<dbReference type="EMBL" id="JBJIAA010000001">
    <property type="protein sequence ID" value="MFL0249224.1"/>
    <property type="molecule type" value="Genomic_DNA"/>
</dbReference>
<dbReference type="GO" id="GO:0004425">
    <property type="term" value="F:indole-3-glycerol-phosphate synthase activity"/>
    <property type="evidence" value="ECO:0007669"/>
    <property type="project" value="UniProtKB-EC"/>
</dbReference>
<evidence type="ECO:0000256" key="2">
    <source>
        <dbReference type="ARBA" id="ARBA00004696"/>
    </source>
</evidence>
<keyword evidence="6 8" id="KW-0057">Aromatic amino acid biosynthesis</keyword>
<evidence type="ECO:0000256" key="1">
    <source>
        <dbReference type="ARBA" id="ARBA00001633"/>
    </source>
</evidence>
<evidence type="ECO:0000313" key="11">
    <source>
        <dbReference type="Proteomes" id="UP001623592"/>
    </source>
</evidence>
<dbReference type="Gene3D" id="3.20.20.70">
    <property type="entry name" value="Aldolase class I"/>
    <property type="match status" value="1"/>
</dbReference>
<dbReference type="Pfam" id="PF00218">
    <property type="entry name" value="IGPS"/>
    <property type="match status" value="1"/>
</dbReference>
<proteinExistence type="inferred from homology"/>
<evidence type="ECO:0000313" key="10">
    <source>
        <dbReference type="EMBL" id="MFL0249224.1"/>
    </source>
</evidence>
<dbReference type="InterPro" id="IPR013798">
    <property type="entry name" value="Indole-3-glycerol_P_synth_dom"/>
</dbReference>
<dbReference type="CDD" id="cd00331">
    <property type="entry name" value="IGPS"/>
    <property type="match status" value="1"/>
</dbReference>
<gene>
    <name evidence="8 10" type="primary">trpC</name>
    <name evidence="10" type="ORF">ACJDT4_02230</name>
</gene>
<name>A0ABW8TE51_9CLOT</name>